<dbReference type="GO" id="GO:0006355">
    <property type="term" value="P:regulation of DNA-templated transcription"/>
    <property type="evidence" value="ECO:0007669"/>
    <property type="project" value="InterPro"/>
</dbReference>
<keyword evidence="2" id="KW-0067">ATP-binding</keyword>
<keyword evidence="4" id="KW-0804">Transcription</keyword>
<keyword evidence="1" id="KW-0547">Nucleotide-binding</keyword>
<feature type="domain" description="Sigma-54 factor interaction" evidence="5">
    <location>
        <begin position="141"/>
        <end position="370"/>
    </location>
</feature>
<dbReference type="SMART" id="SM00091">
    <property type="entry name" value="PAS"/>
    <property type="match status" value="1"/>
</dbReference>
<dbReference type="EMBL" id="AAEW02000021">
    <property type="protein sequence ID" value="EAT14584.1"/>
    <property type="molecule type" value="Genomic_DNA"/>
</dbReference>
<dbReference type="SUPFAM" id="SSF52540">
    <property type="entry name" value="P-loop containing nucleoside triphosphate hydrolases"/>
    <property type="match status" value="1"/>
</dbReference>
<feature type="domain" description="PAS" evidence="6">
    <location>
        <begin position="9"/>
        <end position="54"/>
    </location>
</feature>
<accession>Q1JWI4</accession>
<dbReference type="PROSITE" id="PS50045">
    <property type="entry name" value="SIGMA54_INTERACT_4"/>
    <property type="match status" value="1"/>
</dbReference>
<dbReference type="PROSITE" id="PS50112">
    <property type="entry name" value="PAS"/>
    <property type="match status" value="1"/>
</dbReference>
<dbReference type="Pfam" id="PF13426">
    <property type="entry name" value="PAS_9"/>
    <property type="match status" value="1"/>
</dbReference>
<name>Q1JWI4_DESA6</name>
<keyword evidence="8" id="KW-1185">Reference proteome</keyword>
<organism evidence="7 8">
    <name type="scientific">Desulfuromonas acetoxidans (strain DSM 684 / 11070)</name>
    <dbReference type="NCBI Taxonomy" id="281689"/>
    <lineage>
        <taxon>Bacteria</taxon>
        <taxon>Pseudomonadati</taxon>
        <taxon>Thermodesulfobacteriota</taxon>
        <taxon>Desulfuromonadia</taxon>
        <taxon>Desulfuromonadales</taxon>
        <taxon>Desulfuromonadaceae</taxon>
        <taxon>Desulfuromonas</taxon>
    </lineage>
</organism>
<dbReference type="SUPFAM" id="SSF46689">
    <property type="entry name" value="Homeodomain-like"/>
    <property type="match status" value="1"/>
</dbReference>
<dbReference type="InterPro" id="IPR002197">
    <property type="entry name" value="HTH_Fis"/>
</dbReference>
<dbReference type="Proteomes" id="UP000005695">
    <property type="component" value="Unassembled WGS sequence"/>
</dbReference>
<dbReference type="InterPro" id="IPR035965">
    <property type="entry name" value="PAS-like_dom_sf"/>
</dbReference>
<dbReference type="SUPFAM" id="SSF55785">
    <property type="entry name" value="PYP-like sensor domain (PAS domain)"/>
    <property type="match status" value="1"/>
</dbReference>
<evidence type="ECO:0000259" key="5">
    <source>
        <dbReference type="PROSITE" id="PS50045"/>
    </source>
</evidence>
<dbReference type="RefSeq" id="WP_006002439.1">
    <property type="nucleotide sequence ID" value="NZ_AAEW02000021.1"/>
</dbReference>
<dbReference type="Gene3D" id="3.30.450.20">
    <property type="entry name" value="PAS domain"/>
    <property type="match status" value="1"/>
</dbReference>
<protein>
    <submittedName>
        <fullName evidence="7">Sigma54 specific transcriptional regulator, Fis family</fullName>
    </submittedName>
</protein>
<evidence type="ECO:0000313" key="7">
    <source>
        <dbReference type="EMBL" id="EAT14584.1"/>
    </source>
</evidence>
<evidence type="ECO:0000313" key="8">
    <source>
        <dbReference type="Proteomes" id="UP000005695"/>
    </source>
</evidence>
<dbReference type="InterPro" id="IPR002078">
    <property type="entry name" value="Sigma_54_int"/>
</dbReference>
<dbReference type="SMART" id="SM00382">
    <property type="entry name" value="AAA"/>
    <property type="match status" value="1"/>
</dbReference>
<keyword evidence="3" id="KW-0805">Transcription regulation</keyword>
<dbReference type="PANTHER" id="PTHR32071">
    <property type="entry name" value="TRANSCRIPTIONAL REGULATORY PROTEIN"/>
    <property type="match status" value="1"/>
</dbReference>
<dbReference type="Pfam" id="PF02954">
    <property type="entry name" value="HTH_8"/>
    <property type="match status" value="1"/>
</dbReference>
<dbReference type="InterPro" id="IPR009057">
    <property type="entry name" value="Homeodomain-like_sf"/>
</dbReference>
<dbReference type="Gene3D" id="1.10.8.60">
    <property type="match status" value="1"/>
</dbReference>
<dbReference type="InterPro" id="IPR000014">
    <property type="entry name" value="PAS"/>
</dbReference>
<dbReference type="PROSITE" id="PS00675">
    <property type="entry name" value="SIGMA54_INTERACT_1"/>
    <property type="match status" value="1"/>
</dbReference>
<evidence type="ECO:0000259" key="6">
    <source>
        <dbReference type="PROSITE" id="PS50112"/>
    </source>
</evidence>
<dbReference type="NCBIfam" id="TIGR00229">
    <property type="entry name" value="sensory_box"/>
    <property type="match status" value="1"/>
</dbReference>
<evidence type="ECO:0000256" key="1">
    <source>
        <dbReference type="ARBA" id="ARBA00022741"/>
    </source>
</evidence>
<reference evidence="7" key="2">
    <citation type="submission" date="2006-05" db="EMBL/GenBank/DDBJ databases">
        <title>Sequencing of the draft genome and assembly of Desulfuromonas acetoxidans DSM 684.</title>
        <authorList>
            <consortium name="US DOE Joint Genome Institute (JGI-PGF)"/>
            <person name="Copeland A."/>
            <person name="Lucas S."/>
            <person name="Lapidus A."/>
            <person name="Barry K."/>
            <person name="Detter J.C."/>
            <person name="Glavina del Rio T."/>
            <person name="Hammon N."/>
            <person name="Israni S."/>
            <person name="Dalin E."/>
            <person name="Tice H."/>
            <person name="Bruce D."/>
            <person name="Pitluck S."/>
            <person name="Richardson P."/>
        </authorList>
    </citation>
    <scope>NUCLEOTIDE SEQUENCE [LARGE SCALE GENOMIC DNA]</scope>
    <source>
        <strain evidence="7">DSM 684</strain>
    </source>
</reference>
<dbReference type="PANTHER" id="PTHR32071:SF122">
    <property type="entry name" value="SIGMA FACTOR"/>
    <property type="match status" value="1"/>
</dbReference>
<dbReference type="InterPro" id="IPR025944">
    <property type="entry name" value="Sigma_54_int_dom_CS"/>
</dbReference>
<dbReference type="GO" id="GO:0005524">
    <property type="term" value="F:ATP binding"/>
    <property type="evidence" value="ECO:0007669"/>
    <property type="project" value="UniProtKB-KW"/>
</dbReference>
<evidence type="ECO:0000256" key="2">
    <source>
        <dbReference type="ARBA" id="ARBA00022840"/>
    </source>
</evidence>
<dbReference type="PRINTS" id="PR01590">
    <property type="entry name" value="HTHFIS"/>
</dbReference>
<evidence type="ECO:0000256" key="3">
    <source>
        <dbReference type="ARBA" id="ARBA00023015"/>
    </source>
</evidence>
<dbReference type="InterPro" id="IPR003593">
    <property type="entry name" value="AAA+_ATPase"/>
</dbReference>
<sequence>MAKQDDDNLTTSTEAILESISDGVFTVDNDWRITSFNRAAEEITGTPRDQAIGQLCSEVFRSSMCENHCALRQTLADGKPIINRTGYMINALGRRIPISISTAVLRDSHGHIIGGAETFRDLTEVETLRKQLSGRRQLGDLVSHSPVMHDIFQLITAVAASSSTVLIQGETGTGKELVARAIHSISDRAEQPFVAVNCGALPDTLLESELFGHKKGAFTGAVADKAGRFAAAGRGTLFLDEIGEISQALQVRLLRVLQEHQFEPLGANRSEPCHARILAATNRNLEQMVEEGTFRRDLFYRIQVVQIDLPPLRQRMEDLPLLVDHFIQRFNQLQNKNIKTVTPAALSALMAHHWPGNVRELENIIERAFVLCKTSEIDLPCLPAALQRGAADSGAQAMRASRQQHERQVILAALRRNHYNRAATARELNIHKATLYRKINTLNISLPDQDGRNSTASQ</sequence>
<dbReference type="Pfam" id="PF00158">
    <property type="entry name" value="Sigma54_activat"/>
    <property type="match status" value="1"/>
</dbReference>
<dbReference type="GO" id="GO:0043565">
    <property type="term" value="F:sequence-specific DNA binding"/>
    <property type="evidence" value="ECO:0007669"/>
    <property type="project" value="InterPro"/>
</dbReference>
<dbReference type="FunFam" id="3.40.50.300:FF:000006">
    <property type="entry name" value="DNA-binding transcriptional regulator NtrC"/>
    <property type="match status" value="1"/>
</dbReference>
<dbReference type="Gene3D" id="1.10.10.60">
    <property type="entry name" value="Homeodomain-like"/>
    <property type="match status" value="1"/>
</dbReference>
<dbReference type="CDD" id="cd00130">
    <property type="entry name" value="PAS"/>
    <property type="match status" value="1"/>
</dbReference>
<dbReference type="InterPro" id="IPR025662">
    <property type="entry name" value="Sigma_54_int_dom_ATP-bd_1"/>
</dbReference>
<gene>
    <name evidence="7" type="ORF">Dace_0413</name>
</gene>
<evidence type="ECO:0000256" key="4">
    <source>
        <dbReference type="ARBA" id="ARBA00023163"/>
    </source>
</evidence>
<dbReference type="PROSITE" id="PS00688">
    <property type="entry name" value="SIGMA54_INTERACT_3"/>
    <property type="match status" value="1"/>
</dbReference>
<reference evidence="7" key="1">
    <citation type="submission" date="2006-05" db="EMBL/GenBank/DDBJ databases">
        <title>Annotation of the draft genome assembly of Desulfuromonas acetoxidans DSM 684.</title>
        <authorList>
            <consortium name="US DOE Joint Genome Institute (JGI-ORNL)"/>
            <person name="Larimer F."/>
            <person name="Land M."/>
            <person name="Hauser L."/>
        </authorList>
    </citation>
    <scope>NUCLEOTIDE SEQUENCE [LARGE SCALE GENOMIC DNA]</scope>
    <source>
        <strain evidence="7">DSM 684</strain>
    </source>
</reference>
<comment type="caution">
    <text evidence="7">The sequence shown here is derived from an EMBL/GenBank/DDBJ whole genome shotgun (WGS) entry which is preliminary data.</text>
</comment>
<dbReference type="Gene3D" id="3.40.50.300">
    <property type="entry name" value="P-loop containing nucleotide triphosphate hydrolases"/>
    <property type="match status" value="1"/>
</dbReference>
<dbReference type="InterPro" id="IPR058031">
    <property type="entry name" value="AAA_lid_NorR"/>
</dbReference>
<dbReference type="AlphaFoldDB" id="Q1JWI4"/>
<dbReference type="Pfam" id="PF25601">
    <property type="entry name" value="AAA_lid_14"/>
    <property type="match status" value="1"/>
</dbReference>
<dbReference type="OrthoDB" id="9814761at2"/>
<dbReference type="CDD" id="cd00009">
    <property type="entry name" value="AAA"/>
    <property type="match status" value="1"/>
</dbReference>
<proteinExistence type="predicted"/>
<dbReference type="InterPro" id="IPR027417">
    <property type="entry name" value="P-loop_NTPase"/>
</dbReference>